<evidence type="ECO:0000313" key="2">
    <source>
        <dbReference type="EMBL" id="OAQ31607.1"/>
    </source>
</evidence>
<name>A0A197K1X1_9FUNG</name>
<reference evidence="2 3" key="1">
    <citation type="submission" date="2016-05" db="EMBL/GenBank/DDBJ databases">
        <title>Genome sequencing reveals origins of a unique bacterial endosymbiosis in the earliest lineages of terrestrial Fungi.</title>
        <authorList>
            <consortium name="DOE Joint Genome Institute"/>
            <person name="Uehling J."/>
            <person name="Gryganskyi A."/>
            <person name="Hameed K."/>
            <person name="Tschaplinski T."/>
            <person name="Misztal P."/>
            <person name="Wu S."/>
            <person name="Desiro A."/>
            <person name="Vande Pol N."/>
            <person name="Du Z.-Y."/>
            <person name="Zienkiewicz A."/>
            <person name="Zienkiewicz K."/>
            <person name="Morin E."/>
            <person name="Tisserant E."/>
            <person name="Splivallo R."/>
            <person name="Hainaut M."/>
            <person name="Henrissat B."/>
            <person name="Ohm R."/>
            <person name="Kuo A."/>
            <person name="Yan J."/>
            <person name="Lipzen A."/>
            <person name="Nolan M."/>
            <person name="Labutti K."/>
            <person name="Barry K."/>
            <person name="Goldstein A."/>
            <person name="Labbe J."/>
            <person name="Schadt C."/>
            <person name="Tuskan G."/>
            <person name="Grigoriev I."/>
            <person name="Martin F."/>
            <person name="Vilgalys R."/>
            <person name="Bonito G."/>
        </authorList>
    </citation>
    <scope>NUCLEOTIDE SEQUENCE [LARGE SCALE GENOMIC DNA]</scope>
    <source>
        <strain evidence="2 3">AG-77</strain>
    </source>
</reference>
<evidence type="ECO:0000313" key="3">
    <source>
        <dbReference type="Proteomes" id="UP000078512"/>
    </source>
</evidence>
<dbReference type="AlphaFoldDB" id="A0A197K1X1"/>
<sequence length="97" mass="11065">MWVNRSFLLCLCLLHFNMAICLLLVGWFVGWFARWLVGWLVGCLAQMTTIDGGKGGIKEIPRFCLVFFCPAVLLSSFLYLPFCNTSSFSFVSNRNQK</sequence>
<dbReference type="EMBL" id="KV442029">
    <property type="protein sequence ID" value="OAQ31607.1"/>
    <property type="molecule type" value="Genomic_DNA"/>
</dbReference>
<keyword evidence="1" id="KW-1133">Transmembrane helix</keyword>
<gene>
    <name evidence="2" type="ORF">K457DRAFT_367110</name>
</gene>
<keyword evidence="1" id="KW-0812">Transmembrane</keyword>
<proteinExistence type="predicted"/>
<dbReference type="Proteomes" id="UP000078512">
    <property type="component" value="Unassembled WGS sequence"/>
</dbReference>
<protein>
    <submittedName>
        <fullName evidence="2">Uncharacterized protein</fullName>
    </submittedName>
</protein>
<keyword evidence="1" id="KW-0472">Membrane</keyword>
<accession>A0A197K1X1</accession>
<keyword evidence="3" id="KW-1185">Reference proteome</keyword>
<organism evidence="2 3">
    <name type="scientific">Linnemannia elongata AG-77</name>
    <dbReference type="NCBI Taxonomy" id="1314771"/>
    <lineage>
        <taxon>Eukaryota</taxon>
        <taxon>Fungi</taxon>
        <taxon>Fungi incertae sedis</taxon>
        <taxon>Mucoromycota</taxon>
        <taxon>Mortierellomycotina</taxon>
        <taxon>Mortierellomycetes</taxon>
        <taxon>Mortierellales</taxon>
        <taxon>Mortierellaceae</taxon>
        <taxon>Linnemannia</taxon>
    </lineage>
</organism>
<evidence type="ECO:0000256" key="1">
    <source>
        <dbReference type="SAM" id="Phobius"/>
    </source>
</evidence>
<feature type="transmembrane region" description="Helical" evidence="1">
    <location>
        <begin position="62"/>
        <end position="82"/>
    </location>
</feature>